<dbReference type="SUPFAM" id="SSF54373">
    <property type="entry name" value="FAD-linked reductases, C-terminal domain"/>
    <property type="match status" value="1"/>
</dbReference>
<dbReference type="PANTHER" id="PTHR43563:SF1">
    <property type="entry name" value="AMINE OXIDASE [FLAVIN-CONTAINING] B"/>
    <property type="match status" value="1"/>
</dbReference>
<dbReference type="EC" id="1.4.3.4" evidence="2"/>
<evidence type="ECO:0000313" key="6">
    <source>
        <dbReference type="Proteomes" id="UP001165065"/>
    </source>
</evidence>
<evidence type="ECO:0000313" key="5">
    <source>
        <dbReference type="EMBL" id="GMI46308.1"/>
    </source>
</evidence>
<dbReference type="SUPFAM" id="SSF51905">
    <property type="entry name" value="FAD/NAD(P)-binding domain"/>
    <property type="match status" value="1"/>
</dbReference>
<accession>A0A9W7GLP6</accession>
<evidence type="ECO:0000256" key="1">
    <source>
        <dbReference type="ARBA" id="ARBA00005995"/>
    </source>
</evidence>
<evidence type="ECO:0000256" key="3">
    <source>
        <dbReference type="ARBA" id="ARBA00048448"/>
    </source>
</evidence>
<dbReference type="InterPro" id="IPR036188">
    <property type="entry name" value="FAD/NAD-bd_sf"/>
</dbReference>
<reference evidence="6" key="1">
    <citation type="journal article" date="2023" name="Commun. Biol.">
        <title>Genome analysis of Parmales, the sister group of diatoms, reveals the evolutionary specialization of diatoms from phago-mixotrophs to photoautotrophs.</title>
        <authorList>
            <person name="Ban H."/>
            <person name="Sato S."/>
            <person name="Yoshikawa S."/>
            <person name="Yamada K."/>
            <person name="Nakamura Y."/>
            <person name="Ichinomiya M."/>
            <person name="Sato N."/>
            <person name="Blanc-Mathieu R."/>
            <person name="Endo H."/>
            <person name="Kuwata A."/>
            <person name="Ogata H."/>
        </authorList>
    </citation>
    <scope>NUCLEOTIDE SEQUENCE [LARGE SCALE GENOMIC DNA]</scope>
</reference>
<dbReference type="EMBL" id="BRYA01000292">
    <property type="protein sequence ID" value="GMI46308.1"/>
    <property type="molecule type" value="Genomic_DNA"/>
</dbReference>
<feature type="domain" description="Amine oxidase" evidence="4">
    <location>
        <begin position="114"/>
        <end position="373"/>
    </location>
</feature>
<dbReference type="OrthoDB" id="5046242at2759"/>
<comment type="similarity">
    <text evidence="1">Belongs to the flavin monoamine oxidase family.</text>
</comment>
<dbReference type="GO" id="GO:0097621">
    <property type="term" value="F:monoamine oxidase activity"/>
    <property type="evidence" value="ECO:0007669"/>
    <property type="project" value="UniProtKB-EC"/>
</dbReference>
<dbReference type="Gene3D" id="3.50.50.60">
    <property type="entry name" value="FAD/NAD(P)-binding domain"/>
    <property type="match status" value="2"/>
</dbReference>
<dbReference type="Pfam" id="PF13450">
    <property type="entry name" value="NAD_binding_8"/>
    <property type="match status" value="1"/>
</dbReference>
<organism evidence="5 6">
    <name type="scientific">Triparma columacea</name>
    <dbReference type="NCBI Taxonomy" id="722753"/>
    <lineage>
        <taxon>Eukaryota</taxon>
        <taxon>Sar</taxon>
        <taxon>Stramenopiles</taxon>
        <taxon>Ochrophyta</taxon>
        <taxon>Bolidophyceae</taxon>
        <taxon>Parmales</taxon>
        <taxon>Triparmaceae</taxon>
        <taxon>Triparma</taxon>
    </lineage>
</organism>
<evidence type="ECO:0000259" key="4">
    <source>
        <dbReference type="Pfam" id="PF01593"/>
    </source>
</evidence>
<comment type="caution">
    <text evidence="5">The sequence shown here is derived from an EMBL/GenBank/DDBJ whole genome shotgun (WGS) entry which is preliminary data.</text>
</comment>
<sequence>MPAKHNVDIVIVGAGLSGLVTLRSLIESSSSSRIRNVHVVEAREKVGGRLQGSPNGGIDLGASWTWASDTGLRKLLRDLSINTVDQPWTGKVVQVSGTGTTKREAKFGESPCGPGGQRIQGGAHSIPTKLLEYINDLRSSNKIKWHMGASVTAIGSDLRTSVAVAPDEEDVVEVELSSSETLEALAVVLAMPPAAISKIEFLPELPPSRLMSLETTKTWMSDILKFAVIYNDRFWVEEGLSGFGTFENSKIVECSWDATDGSTFSISGFARPTSILARGDAEEIKSAIISDLSRCYGEKASSPSSIHFIDWSYANFNVDQMQAQENHNQHLNYGSKELRSAFNRRVIFSGTESEDAAGHMEGAVRAGVRSANEAFAVAMGTKRRNSVT</sequence>
<dbReference type="InterPro" id="IPR002937">
    <property type="entry name" value="Amino_oxidase"/>
</dbReference>
<dbReference type="Pfam" id="PF01593">
    <property type="entry name" value="Amino_oxidase"/>
    <property type="match status" value="1"/>
</dbReference>
<proteinExistence type="inferred from homology"/>
<protein>
    <recommendedName>
        <fullName evidence="2">monoamine oxidase</fullName>
        <ecNumber evidence="2">1.4.3.4</ecNumber>
    </recommendedName>
</protein>
<keyword evidence="6" id="KW-1185">Reference proteome</keyword>
<comment type="catalytic activity">
    <reaction evidence="3">
        <text>a secondary aliphatic amine + O2 + H2O = a primary amine + an aldehyde + H2O2</text>
        <dbReference type="Rhea" id="RHEA:26414"/>
        <dbReference type="ChEBI" id="CHEBI:15377"/>
        <dbReference type="ChEBI" id="CHEBI:15379"/>
        <dbReference type="ChEBI" id="CHEBI:16240"/>
        <dbReference type="ChEBI" id="CHEBI:17478"/>
        <dbReference type="ChEBI" id="CHEBI:58855"/>
        <dbReference type="ChEBI" id="CHEBI:65296"/>
        <dbReference type="EC" id="1.4.3.4"/>
    </reaction>
</comment>
<gene>
    <name evidence="5" type="ORF">TrCOL_g2780</name>
</gene>
<dbReference type="Proteomes" id="UP001165065">
    <property type="component" value="Unassembled WGS sequence"/>
</dbReference>
<name>A0A9W7GLP6_9STRA</name>
<dbReference type="AlphaFoldDB" id="A0A9W7GLP6"/>
<evidence type="ECO:0000256" key="2">
    <source>
        <dbReference type="ARBA" id="ARBA00012804"/>
    </source>
</evidence>
<dbReference type="InterPro" id="IPR050703">
    <property type="entry name" value="Flavin_MAO"/>
</dbReference>
<dbReference type="PANTHER" id="PTHR43563">
    <property type="entry name" value="AMINE OXIDASE"/>
    <property type="match status" value="1"/>
</dbReference>